<dbReference type="InterPro" id="IPR029063">
    <property type="entry name" value="SAM-dependent_MTases_sf"/>
</dbReference>
<dbReference type="GO" id="GO:0032259">
    <property type="term" value="P:methylation"/>
    <property type="evidence" value="ECO:0007669"/>
    <property type="project" value="UniProtKB-KW"/>
</dbReference>
<proteinExistence type="predicted"/>
<dbReference type="EMBL" id="JBHSNQ010000064">
    <property type="protein sequence ID" value="MFC5541614.1"/>
    <property type="molecule type" value="Genomic_DNA"/>
</dbReference>
<keyword evidence="2" id="KW-0489">Methyltransferase</keyword>
<feature type="domain" description="Ribosomal RNA large subunit methyltransferase K/L-like methyltransferase" evidence="1">
    <location>
        <begin position="158"/>
        <end position="254"/>
    </location>
</feature>
<gene>
    <name evidence="2" type="ORF">ACFPOH_07540</name>
</gene>
<dbReference type="SUPFAM" id="SSF53335">
    <property type="entry name" value="S-adenosyl-L-methionine-dependent methyltransferases"/>
    <property type="match status" value="1"/>
</dbReference>
<dbReference type="Pfam" id="PF01170">
    <property type="entry name" value="UPF0020"/>
    <property type="match status" value="1"/>
</dbReference>
<keyword evidence="2" id="KW-0808">Transferase</keyword>
<dbReference type="CDD" id="cd02440">
    <property type="entry name" value="AdoMet_MTases"/>
    <property type="match status" value="1"/>
</dbReference>
<dbReference type="InterPro" id="IPR000241">
    <property type="entry name" value="RlmKL-like_Mtase"/>
</dbReference>
<evidence type="ECO:0000313" key="3">
    <source>
        <dbReference type="Proteomes" id="UP001595978"/>
    </source>
</evidence>
<name>A0ABW0RBM5_9BACL</name>
<reference evidence="3" key="1">
    <citation type="journal article" date="2019" name="Int. J. Syst. Evol. Microbiol.">
        <title>The Global Catalogue of Microorganisms (GCM) 10K type strain sequencing project: providing services to taxonomists for standard genome sequencing and annotation.</title>
        <authorList>
            <consortium name="The Broad Institute Genomics Platform"/>
            <consortium name="The Broad Institute Genome Sequencing Center for Infectious Disease"/>
            <person name="Wu L."/>
            <person name="Ma J."/>
        </authorList>
    </citation>
    <scope>NUCLEOTIDE SEQUENCE [LARGE SCALE GENOMIC DNA]</scope>
    <source>
        <strain evidence="3">CCUG 56331</strain>
    </source>
</reference>
<dbReference type="Gene3D" id="3.40.50.150">
    <property type="entry name" value="Vaccinia Virus protein VP39"/>
    <property type="match status" value="1"/>
</dbReference>
<sequence length="316" mass="36483">MKLKKPSKYIYTYIHHPDEYELRRMEMRSFFGFDTEENFIISERCIDPSRSPFMEDLLEVWYEADRMEELQQLVKELKIEDATYKVVCLNRMDLGKTKKIPHPERRKIEKQIGLSINGEPNLNQPDLVFGLLHINDRWYFGKSSKAESIWRKHLHKPSSYSTALSTRVARAIVNIAIPEPEGIRAIDPCCGIGTVLIEALSMNINIVGRDISPLVCVGARKNIAHFGYETTVTKGSITDVTDHYDVAIVDLPYNIYSHLSLEEEYNIILHARRIADRLLFVAIKPIEHLVQKAGFVIKDRSVAKKSNFIRHILLCE</sequence>
<evidence type="ECO:0000259" key="1">
    <source>
        <dbReference type="Pfam" id="PF01170"/>
    </source>
</evidence>
<protein>
    <submittedName>
        <fullName evidence="2">TRM11 family SAM-dependent methyltransferase</fullName>
    </submittedName>
</protein>
<dbReference type="Proteomes" id="UP001595978">
    <property type="component" value="Unassembled WGS sequence"/>
</dbReference>
<dbReference type="RefSeq" id="WP_390309310.1">
    <property type="nucleotide sequence ID" value="NZ_JBHSNQ010000064.1"/>
</dbReference>
<accession>A0ABW0RBM5</accession>
<organism evidence="2 3">
    <name type="scientific">Ureibacillus suwonensis</name>
    <dbReference type="NCBI Taxonomy" id="313007"/>
    <lineage>
        <taxon>Bacteria</taxon>
        <taxon>Bacillati</taxon>
        <taxon>Bacillota</taxon>
        <taxon>Bacilli</taxon>
        <taxon>Bacillales</taxon>
        <taxon>Caryophanaceae</taxon>
        <taxon>Ureibacillus</taxon>
    </lineage>
</organism>
<dbReference type="PANTHER" id="PTHR14911">
    <property type="entry name" value="THUMP DOMAIN-CONTAINING"/>
    <property type="match status" value="1"/>
</dbReference>
<keyword evidence="3" id="KW-1185">Reference proteome</keyword>
<dbReference type="PANTHER" id="PTHR14911:SF13">
    <property type="entry name" value="TRNA (GUANINE(6)-N2)-METHYLTRANSFERASE THUMP3"/>
    <property type="match status" value="1"/>
</dbReference>
<dbReference type="GO" id="GO:0008168">
    <property type="term" value="F:methyltransferase activity"/>
    <property type="evidence" value="ECO:0007669"/>
    <property type="project" value="UniProtKB-KW"/>
</dbReference>
<comment type="caution">
    <text evidence="2">The sequence shown here is derived from an EMBL/GenBank/DDBJ whole genome shotgun (WGS) entry which is preliminary data.</text>
</comment>
<evidence type="ECO:0000313" key="2">
    <source>
        <dbReference type="EMBL" id="MFC5541614.1"/>
    </source>
</evidence>